<dbReference type="SUPFAM" id="SSF46785">
    <property type="entry name" value="Winged helix' DNA-binding domain"/>
    <property type="match status" value="1"/>
</dbReference>
<reference evidence="3" key="1">
    <citation type="submission" date="2020-05" db="EMBL/GenBank/DDBJ databases">
        <authorList>
            <person name="Chiriac C."/>
            <person name="Salcher M."/>
            <person name="Ghai R."/>
            <person name="Kavagutti S V."/>
        </authorList>
    </citation>
    <scope>NUCLEOTIDE SEQUENCE</scope>
</reference>
<sequence length="166" mass="16948">MRARRDWWHDDVNAVRGTGVAPHVTAPGAVGPPSPAAAPMTASPSPEDPAPGAVVDEVVQTVTARLAELQPYLDEAERLRAILAASGAAASPDGPARDAAPPASARRTQGANKSAILAVIAERPGVTAADIARTSGMKRTVVASTVSRLKRTGELVAEGRGVRLPG</sequence>
<proteinExistence type="predicted"/>
<feature type="compositionally biased region" description="Low complexity" evidence="1">
    <location>
        <begin position="86"/>
        <end position="107"/>
    </location>
</feature>
<dbReference type="InterPro" id="IPR000835">
    <property type="entry name" value="HTH_MarR-typ"/>
</dbReference>
<organism evidence="3">
    <name type="scientific">freshwater metagenome</name>
    <dbReference type="NCBI Taxonomy" id="449393"/>
    <lineage>
        <taxon>unclassified sequences</taxon>
        <taxon>metagenomes</taxon>
        <taxon>ecological metagenomes</taxon>
    </lineage>
</organism>
<feature type="compositionally biased region" description="Basic and acidic residues" evidence="1">
    <location>
        <begin position="1"/>
        <end position="13"/>
    </location>
</feature>
<dbReference type="EMBL" id="CAFBMK010000275">
    <property type="protein sequence ID" value="CAB4944265.1"/>
    <property type="molecule type" value="Genomic_DNA"/>
</dbReference>
<dbReference type="GO" id="GO:0003700">
    <property type="term" value="F:DNA-binding transcription factor activity"/>
    <property type="evidence" value="ECO:0007669"/>
    <property type="project" value="InterPro"/>
</dbReference>
<dbReference type="InterPro" id="IPR036390">
    <property type="entry name" value="WH_DNA-bd_sf"/>
</dbReference>
<protein>
    <submittedName>
        <fullName evidence="3">Unannotated protein</fullName>
    </submittedName>
</protein>
<dbReference type="InterPro" id="IPR036388">
    <property type="entry name" value="WH-like_DNA-bd_sf"/>
</dbReference>
<evidence type="ECO:0000259" key="2">
    <source>
        <dbReference type="Pfam" id="PF12802"/>
    </source>
</evidence>
<feature type="region of interest" description="Disordered" evidence="1">
    <location>
        <begin position="86"/>
        <end position="111"/>
    </location>
</feature>
<feature type="region of interest" description="Disordered" evidence="1">
    <location>
        <begin position="1"/>
        <end position="52"/>
    </location>
</feature>
<dbReference type="Gene3D" id="1.10.10.10">
    <property type="entry name" value="Winged helix-like DNA-binding domain superfamily/Winged helix DNA-binding domain"/>
    <property type="match status" value="1"/>
</dbReference>
<dbReference type="AlphaFoldDB" id="A0A6J7JLK9"/>
<name>A0A6J7JLK9_9ZZZZ</name>
<evidence type="ECO:0000313" key="3">
    <source>
        <dbReference type="EMBL" id="CAB4944265.1"/>
    </source>
</evidence>
<evidence type="ECO:0000256" key="1">
    <source>
        <dbReference type="SAM" id="MobiDB-lite"/>
    </source>
</evidence>
<gene>
    <name evidence="3" type="ORF">UFOPK3564_03132</name>
</gene>
<feature type="domain" description="HTH marR-type" evidence="2">
    <location>
        <begin position="114"/>
        <end position="157"/>
    </location>
</feature>
<accession>A0A6J7JLK9</accession>
<dbReference type="Pfam" id="PF12802">
    <property type="entry name" value="MarR_2"/>
    <property type="match status" value="1"/>
</dbReference>